<accession>A0A267DHB5</accession>
<keyword evidence="7" id="KW-1185">Reference proteome</keyword>
<protein>
    <submittedName>
        <fullName evidence="6">Uncharacterized protein</fullName>
    </submittedName>
</protein>
<feature type="region of interest" description="Disordered" evidence="5">
    <location>
        <begin position="201"/>
        <end position="247"/>
    </location>
</feature>
<proteinExistence type="predicted"/>
<feature type="region of interest" description="Disordered" evidence="5">
    <location>
        <begin position="107"/>
        <end position="127"/>
    </location>
</feature>
<dbReference type="Proteomes" id="UP000215902">
    <property type="component" value="Unassembled WGS sequence"/>
</dbReference>
<gene>
    <name evidence="6" type="ORF">BOX15_Mlig012086g1</name>
</gene>
<feature type="compositionally biased region" description="Basic and acidic residues" evidence="5">
    <location>
        <begin position="107"/>
        <end position="125"/>
    </location>
</feature>
<name>A0A267DHB5_9PLAT</name>
<keyword evidence="2" id="KW-0597">Phosphoprotein</keyword>
<comment type="caution">
    <text evidence="6">The sequence shown here is derived from an EMBL/GenBank/DDBJ whole genome shotgun (WGS) entry which is preliminary data.</text>
</comment>
<dbReference type="PANTHER" id="PTHR28664">
    <property type="entry name" value="TIGHT JUNCTION-ASSOCIATED PROTEIN 1"/>
    <property type="match status" value="1"/>
</dbReference>
<comment type="subcellular location">
    <subcellularLocation>
        <location evidence="1">Membrane</location>
        <topology evidence="1">Peripheral membrane protein</topology>
    </subcellularLocation>
</comment>
<evidence type="ECO:0000313" key="7">
    <source>
        <dbReference type="Proteomes" id="UP000215902"/>
    </source>
</evidence>
<evidence type="ECO:0000256" key="1">
    <source>
        <dbReference type="ARBA" id="ARBA00004170"/>
    </source>
</evidence>
<dbReference type="AlphaFoldDB" id="A0A267DHB5"/>
<evidence type="ECO:0000256" key="3">
    <source>
        <dbReference type="ARBA" id="ARBA00023136"/>
    </source>
</evidence>
<evidence type="ECO:0000313" key="6">
    <source>
        <dbReference type="EMBL" id="PAA48708.1"/>
    </source>
</evidence>
<dbReference type="GO" id="GO:0016020">
    <property type="term" value="C:membrane"/>
    <property type="evidence" value="ECO:0007669"/>
    <property type="project" value="UniProtKB-SubCell"/>
</dbReference>
<evidence type="ECO:0000256" key="5">
    <source>
        <dbReference type="SAM" id="MobiDB-lite"/>
    </source>
</evidence>
<keyword evidence="3" id="KW-0472">Membrane</keyword>
<keyword evidence="4" id="KW-0175">Coiled coil</keyword>
<reference evidence="6 7" key="1">
    <citation type="submission" date="2017-06" db="EMBL/GenBank/DDBJ databases">
        <title>A platform for efficient transgenesis in Macrostomum lignano, a flatworm model organism for stem cell research.</title>
        <authorList>
            <person name="Berezikov E."/>
        </authorList>
    </citation>
    <scope>NUCLEOTIDE SEQUENCE [LARGE SCALE GENOMIC DNA]</scope>
    <source>
        <strain evidence="6">DV1</strain>
        <tissue evidence="6">Whole organism</tissue>
    </source>
</reference>
<dbReference type="STRING" id="282301.A0A267DHB5"/>
<dbReference type="EMBL" id="NIVC01004076">
    <property type="protein sequence ID" value="PAA48708.1"/>
    <property type="molecule type" value="Genomic_DNA"/>
</dbReference>
<organism evidence="6 7">
    <name type="scientific">Macrostomum lignano</name>
    <dbReference type="NCBI Taxonomy" id="282301"/>
    <lineage>
        <taxon>Eukaryota</taxon>
        <taxon>Metazoa</taxon>
        <taxon>Spiralia</taxon>
        <taxon>Lophotrochozoa</taxon>
        <taxon>Platyhelminthes</taxon>
        <taxon>Rhabditophora</taxon>
        <taxon>Macrostomorpha</taxon>
        <taxon>Macrostomida</taxon>
        <taxon>Macrostomidae</taxon>
        <taxon>Macrostomum</taxon>
    </lineage>
</organism>
<evidence type="ECO:0000256" key="2">
    <source>
        <dbReference type="ARBA" id="ARBA00022553"/>
    </source>
</evidence>
<dbReference type="PANTHER" id="PTHR28664:SF4">
    <property type="entry name" value="TIGHT JUNCTION-ASSOCIATED PROTEIN 1"/>
    <property type="match status" value="1"/>
</dbReference>
<feature type="coiled-coil region" evidence="4">
    <location>
        <begin position="35"/>
        <end position="62"/>
    </location>
</feature>
<evidence type="ECO:0000256" key="4">
    <source>
        <dbReference type="SAM" id="Coils"/>
    </source>
</evidence>
<sequence>MTSNYSKGVTHCSECGCPCQNCSSSGGFAFQQEEIKKLRNLARNQQASISRLEAQLQAETEARSKDQHRLQEELCRLRDRYDRLLESHKKLGRLNSSLEERLLGMAERLSESESRQADSRQRLDEADAAAAAARQEADRCRADCALAVQLLQSQPPAAFLSNCAAAASSAAAVANLPPSSTSFGARAAPSASVSVPLPTFPPTFAHMPPPPPPQRQQQQSRHFLLPGHAAAANTGETSRRSSEVLHL</sequence>
<feature type="compositionally biased region" description="Basic and acidic residues" evidence="5">
    <location>
        <begin position="237"/>
        <end position="247"/>
    </location>
</feature>
<dbReference type="InterPro" id="IPR043441">
    <property type="entry name" value="Tjap1/BEGAIN"/>
</dbReference>
<dbReference type="Gene3D" id="1.10.287.1490">
    <property type="match status" value="1"/>
</dbReference>